<evidence type="ECO:0000256" key="4">
    <source>
        <dbReference type="ARBA" id="ARBA00022481"/>
    </source>
</evidence>
<proteinExistence type="inferred from homology"/>
<feature type="domain" description="General secretion pathway GspH" evidence="12">
    <location>
        <begin position="50"/>
        <end position="146"/>
    </location>
</feature>
<dbReference type="NCBIfam" id="TIGR02532">
    <property type="entry name" value="IV_pilin_GFxxxE"/>
    <property type="match status" value="1"/>
</dbReference>
<comment type="subcellular location">
    <subcellularLocation>
        <location evidence="1">Cell inner membrane</location>
        <topology evidence="1">Single-pass membrane protein</topology>
    </subcellularLocation>
</comment>
<sequence length="155" mass="16485">MKKQSSPLTHREAGFTLLEMLVVLAILGVGTGIALLYGARTPDGLKARDAARAIAIEFRLARSQAIWSGHTVRVTADLDYATLQRDNAMPVQLRGVTLHRPSRDNEAAQQGDDTQVTLLFLPHGGAKGDGLVVSAGHTSINVRTNPLTGAVNVVP</sequence>
<evidence type="ECO:0000313" key="13">
    <source>
        <dbReference type="EMBL" id="APH55071.1"/>
    </source>
</evidence>
<keyword evidence="6 11" id="KW-0812">Transmembrane</keyword>
<dbReference type="SUPFAM" id="SSF54523">
    <property type="entry name" value="Pili subunits"/>
    <property type="match status" value="1"/>
</dbReference>
<gene>
    <name evidence="13" type="ORF">GbCGDNIH9_1758</name>
</gene>
<evidence type="ECO:0000256" key="6">
    <source>
        <dbReference type="ARBA" id="ARBA00022692"/>
    </source>
</evidence>
<evidence type="ECO:0000256" key="9">
    <source>
        <dbReference type="ARBA" id="ARBA00025772"/>
    </source>
</evidence>
<keyword evidence="7 11" id="KW-1133">Transmembrane helix</keyword>
<dbReference type="RefSeq" id="WP_072572944.1">
    <property type="nucleotide sequence ID" value="NZ_CP018191.1"/>
</dbReference>
<accession>A0AAC9P900</accession>
<keyword evidence="8 11" id="KW-0472">Membrane</keyword>
<dbReference type="InterPro" id="IPR022346">
    <property type="entry name" value="T2SS_GspH"/>
</dbReference>
<evidence type="ECO:0000256" key="3">
    <source>
        <dbReference type="ARBA" id="ARBA00022475"/>
    </source>
</evidence>
<evidence type="ECO:0000256" key="5">
    <source>
        <dbReference type="ARBA" id="ARBA00022519"/>
    </source>
</evidence>
<feature type="transmembrane region" description="Helical" evidence="11">
    <location>
        <begin position="20"/>
        <end position="39"/>
    </location>
</feature>
<evidence type="ECO:0000256" key="1">
    <source>
        <dbReference type="ARBA" id="ARBA00004377"/>
    </source>
</evidence>
<evidence type="ECO:0000256" key="2">
    <source>
        <dbReference type="ARBA" id="ARBA00021549"/>
    </source>
</evidence>
<keyword evidence="3" id="KW-1003">Cell membrane</keyword>
<evidence type="ECO:0000256" key="10">
    <source>
        <dbReference type="ARBA" id="ARBA00030775"/>
    </source>
</evidence>
<dbReference type="AlphaFoldDB" id="A0AAC9P900"/>
<evidence type="ECO:0000256" key="7">
    <source>
        <dbReference type="ARBA" id="ARBA00022989"/>
    </source>
</evidence>
<evidence type="ECO:0000259" key="12">
    <source>
        <dbReference type="Pfam" id="PF12019"/>
    </source>
</evidence>
<dbReference type="Proteomes" id="UP000182373">
    <property type="component" value="Chromosome"/>
</dbReference>
<dbReference type="EMBL" id="CP018191">
    <property type="protein sequence ID" value="APH55071.1"/>
    <property type="molecule type" value="Genomic_DNA"/>
</dbReference>
<evidence type="ECO:0000256" key="8">
    <source>
        <dbReference type="ARBA" id="ARBA00023136"/>
    </source>
</evidence>
<dbReference type="InterPro" id="IPR012902">
    <property type="entry name" value="N_methyl_site"/>
</dbReference>
<reference evidence="14" key="1">
    <citation type="submission" date="2016-11" db="EMBL/GenBank/DDBJ databases">
        <title>Comparative genomic and phenotypic analysis of Granulibacter bethesdensis clinical isolates from patients with chronic granulomatous disease.</title>
        <authorList>
            <person name="Zarember K.A."/>
            <person name="Porcella S.F."/>
            <person name="Chu J."/>
            <person name="Ding L."/>
            <person name="Dahlstrom E."/>
            <person name="Barbian K."/>
            <person name="Martens C."/>
            <person name="Sykora L."/>
            <person name="Kramer S."/>
            <person name="Pettinato A.M."/>
            <person name="Hong H."/>
            <person name="Wald G."/>
            <person name="Berg L.J."/>
            <person name="Rogge L.S."/>
            <person name="Greenberg D.E."/>
            <person name="Falcone E.L."/>
            <person name="Neves J.F."/>
            <person name="Simoes M.J."/>
            <person name="Casal M."/>
            <person name="Rodriguez-Lopez F.C."/>
            <person name="Zelazny A."/>
            <person name="Gallin J.I."/>
            <person name="Holland S.M."/>
        </authorList>
    </citation>
    <scope>NUCLEOTIDE SEQUENCE [LARGE SCALE GENOMIC DNA]</scope>
    <source>
        <strain evidence="14">NIH9.1</strain>
    </source>
</reference>
<dbReference type="Pfam" id="PF07963">
    <property type="entry name" value="N_methyl"/>
    <property type="match status" value="1"/>
</dbReference>
<dbReference type="GO" id="GO:0005886">
    <property type="term" value="C:plasma membrane"/>
    <property type="evidence" value="ECO:0007669"/>
    <property type="project" value="UniProtKB-SubCell"/>
</dbReference>
<comment type="similarity">
    <text evidence="9">Belongs to the GSP H family.</text>
</comment>
<protein>
    <recommendedName>
        <fullName evidence="2">Type II secretion system protein H</fullName>
    </recommendedName>
    <alternativeName>
        <fullName evidence="10">General secretion pathway protein H</fullName>
    </alternativeName>
</protein>
<dbReference type="Pfam" id="PF12019">
    <property type="entry name" value="GspH"/>
    <property type="match status" value="1"/>
</dbReference>
<name>A0AAC9P900_9PROT</name>
<organism evidence="13 14">
    <name type="scientific">Granulibacter bethesdensis</name>
    <dbReference type="NCBI Taxonomy" id="364410"/>
    <lineage>
        <taxon>Bacteria</taxon>
        <taxon>Pseudomonadati</taxon>
        <taxon>Pseudomonadota</taxon>
        <taxon>Alphaproteobacteria</taxon>
        <taxon>Acetobacterales</taxon>
        <taxon>Acetobacteraceae</taxon>
        <taxon>Granulibacter</taxon>
    </lineage>
</organism>
<keyword evidence="5" id="KW-0997">Cell inner membrane</keyword>
<dbReference type="GO" id="GO:0015627">
    <property type="term" value="C:type II protein secretion system complex"/>
    <property type="evidence" value="ECO:0007669"/>
    <property type="project" value="InterPro"/>
</dbReference>
<dbReference type="PROSITE" id="PS00409">
    <property type="entry name" value="PROKAR_NTER_METHYL"/>
    <property type="match status" value="1"/>
</dbReference>
<evidence type="ECO:0000256" key="11">
    <source>
        <dbReference type="SAM" id="Phobius"/>
    </source>
</evidence>
<dbReference type="InterPro" id="IPR045584">
    <property type="entry name" value="Pilin-like"/>
</dbReference>
<keyword evidence="4" id="KW-0488">Methylation</keyword>
<evidence type="ECO:0000313" key="14">
    <source>
        <dbReference type="Proteomes" id="UP000182373"/>
    </source>
</evidence>
<dbReference type="GO" id="GO:0015628">
    <property type="term" value="P:protein secretion by the type II secretion system"/>
    <property type="evidence" value="ECO:0007669"/>
    <property type="project" value="InterPro"/>
</dbReference>